<evidence type="ECO:0000313" key="9">
    <source>
        <dbReference type="Proteomes" id="UP000306985"/>
    </source>
</evidence>
<dbReference type="EMBL" id="SZZH01000007">
    <property type="protein sequence ID" value="TKV56308.1"/>
    <property type="molecule type" value="Genomic_DNA"/>
</dbReference>
<feature type="modified residue" description="N6-(pyridoxal phosphate)lysine" evidence="6">
    <location>
        <position position="222"/>
    </location>
</feature>
<accession>A0A4U6Q8W6</accession>
<sequence length="363" mass="37934">MAVRIRTVLSTLPSYAPGRTVPGAIKLASNELSFPTLPAVSEAIAAAVGADTGTAGINRYPDNGAASLVELLAEQLDAPADAVLTGNGSVALCQQLVQAVAGDGDEVVFGWRSFEAYPIVTQITGARPVLVPNTADHRLDLAALAAAVTDATRLMFVCTPNNPTGTALTQTEVVELLDAVPDDVLVVIDQAYREFDRSTDPVDGVKLALSRPNVVALGTLSKAYGLAGVRVGYAVSTPETISALRKVAIPFALSSIGQVAAIAALKARDELVPRWEQVVSERSRVVAALTAGGYEIPPTEANFVWLPLREDAKAFAEHCETHKVVVRAFPDAAGGVRVTIGSPEENDAFLAAAAAWTGRRSSD</sequence>
<comment type="catalytic activity">
    <reaction evidence="6">
        <text>an aromatic L-alpha-amino acid + 2-oxoglutarate = an aromatic oxo-acid + L-glutamate</text>
        <dbReference type="Rhea" id="RHEA:17533"/>
        <dbReference type="ChEBI" id="CHEBI:16810"/>
        <dbReference type="ChEBI" id="CHEBI:29985"/>
        <dbReference type="ChEBI" id="CHEBI:73309"/>
        <dbReference type="ChEBI" id="CHEBI:84824"/>
        <dbReference type="EC" id="2.6.1.57"/>
    </reaction>
</comment>
<evidence type="ECO:0000256" key="5">
    <source>
        <dbReference type="ARBA" id="ARBA00022898"/>
    </source>
</evidence>
<dbReference type="SUPFAM" id="SSF53383">
    <property type="entry name" value="PLP-dependent transferases"/>
    <property type="match status" value="1"/>
</dbReference>
<dbReference type="HAMAP" id="MF_01023">
    <property type="entry name" value="HisC_aminotrans_2"/>
    <property type="match status" value="1"/>
</dbReference>
<evidence type="ECO:0000256" key="1">
    <source>
        <dbReference type="ARBA" id="ARBA00001933"/>
    </source>
</evidence>
<keyword evidence="9" id="KW-1185">Reference proteome</keyword>
<name>A0A4U6Q8W6_9ACTN</name>
<comment type="cofactor">
    <cofactor evidence="1 6">
        <name>pyridoxal 5'-phosphate</name>
        <dbReference type="ChEBI" id="CHEBI:597326"/>
    </cofactor>
</comment>
<comment type="subunit">
    <text evidence="2 6">Homodimer.</text>
</comment>
<keyword evidence="5 6" id="KW-0663">Pyridoxal phosphate</keyword>
<dbReference type="InterPro" id="IPR001917">
    <property type="entry name" value="Aminotrans_II_pyridoxalP_BS"/>
</dbReference>
<comment type="similarity">
    <text evidence="6">Belongs to the class-II pyridoxal-phosphate-dependent aminotransferase family.</text>
</comment>
<dbReference type="NCBIfam" id="TIGR01141">
    <property type="entry name" value="hisC"/>
    <property type="match status" value="1"/>
</dbReference>
<dbReference type="Proteomes" id="UP000306985">
    <property type="component" value="Unassembled WGS sequence"/>
</dbReference>
<dbReference type="EC" id="2.6.1.57" evidence="6"/>
<dbReference type="Pfam" id="PF00155">
    <property type="entry name" value="Aminotran_1_2"/>
    <property type="match status" value="1"/>
</dbReference>
<dbReference type="InterPro" id="IPR005861">
    <property type="entry name" value="HisP_aminotrans"/>
</dbReference>
<keyword evidence="3 6" id="KW-0032">Aminotransferase</keyword>
<dbReference type="Gene3D" id="3.40.640.10">
    <property type="entry name" value="Type I PLP-dependent aspartate aminotransferase-like (Major domain)"/>
    <property type="match status" value="1"/>
</dbReference>
<dbReference type="InterPro" id="IPR004839">
    <property type="entry name" value="Aminotransferase_I/II_large"/>
</dbReference>
<dbReference type="GO" id="GO:0008793">
    <property type="term" value="F:aromatic-amino-acid transaminase activity"/>
    <property type="evidence" value="ECO:0007669"/>
    <property type="project" value="UniProtKB-UniRule"/>
</dbReference>
<dbReference type="GO" id="GO:0004400">
    <property type="term" value="F:histidinol-phosphate transaminase activity"/>
    <property type="evidence" value="ECO:0007669"/>
    <property type="project" value="InterPro"/>
</dbReference>
<dbReference type="RefSeq" id="WP_137451577.1">
    <property type="nucleotide sequence ID" value="NZ_SZZH01000007.1"/>
</dbReference>
<dbReference type="PANTHER" id="PTHR43643">
    <property type="entry name" value="HISTIDINOL-PHOSPHATE AMINOTRANSFERASE 2"/>
    <property type="match status" value="1"/>
</dbReference>
<dbReference type="OrthoDB" id="9809616at2"/>
<dbReference type="InterPro" id="IPR015421">
    <property type="entry name" value="PyrdxlP-dep_Trfase_major"/>
</dbReference>
<dbReference type="CDD" id="cd00609">
    <property type="entry name" value="AAT_like"/>
    <property type="match status" value="1"/>
</dbReference>
<gene>
    <name evidence="8" type="primary">hisC</name>
    <name evidence="6" type="synonym">pat</name>
    <name evidence="8" type="ORF">FDO65_20285</name>
</gene>
<dbReference type="GO" id="GO:0030170">
    <property type="term" value="F:pyridoxal phosphate binding"/>
    <property type="evidence" value="ECO:0007669"/>
    <property type="project" value="UniProtKB-UniRule"/>
</dbReference>
<evidence type="ECO:0000256" key="2">
    <source>
        <dbReference type="ARBA" id="ARBA00011738"/>
    </source>
</evidence>
<proteinExistence type="inferred from homology"/>
<dbReference type="PANTHER" id="PTHR43643:SF3">
    <property type="entry name" value="HISTIDINOL-PHOSPHATE AMINOTRANSFERASE"/>
    <property type="match status" value="1"/>
</dbReference>
<dbReference type="InterPro" id="IPR024892">
    <property type="entry name" value="ArAT"/>
</dbReference>
<dbReference type="NCBIfam" id="NF002878">
    <property type="entry name" value="PRK03321.1"/>
    <property type="match status" value="1"/>
</dbReference>
<protein>
    <recommendedName>
        <fullName evidence="6">Aromatic amino acid aminotransferase</fullName>
        <shortName evidence="6">ArAT</shortName>
        <ecNumber evidence="6">2.6.1.57</ecNumber>
    </recommendedName>
</protein>
<comment type="function">
    <text evidence="6">Aminotransferase that catalyzes the conversion of aromatic amino acids and 2-oxoglutarate into corresponding aromatic oxo acids and L-glutamate.</text>
</comment>
<comment type="caution">
    <text evidence="8">The sequence shown here is derived from an EMBL/GenBank/DDBJ whole genome shotgun (WGS) entry which is preliminary data.</text>
</comment>
<organism evidence="8 9">
    <name type="scientific">Nakamurella flava</name>
    <dbReference type="NCBI Taxonomy" id="2576308"/>
    <lineage>
        <taxon>Bacteria</taxon>
        <taxon>Bacillati</taxon>
        <taxon>Actinomycetota</taxon>
        <taxon>Actinomycetes</taxon>
        <taxon>Nakamurellales</taxon>
        <taxon>Nakamurellaceae</taxon>
        <taxon>Nakamurella</taxon>
    </lineage>
</organism>
<reference evidence="8 9" key="1">
    <citation type="submission" date="2019-05" db="EMBL/GenBank/DDBJ databases">
        <title>Nakamurella sp. N5BH11, whole genome shotgun sequence.</title>
        <authorList>
            <person name="Tuo L."/>
        </authorList>
    </citation>
    <scope>NUCLEOTIDE SEQUENCE [LARGE SCALE GENOMIC DNA]</scope>
    <source>
        <strain evidence="8 9">N5BH11</strain>
    </source>
</reference>
<dbReference type="PROSITE" id="PS00599">
    <property type="entry name" value="AA_TRANSFER_CLASS_2"/>
    <property type="match status" value="1"/>
</dbReference>
<keyword evidence="4 6" id="KW-0808">Transferase</keyword>
<dbReference type="GO" id="GO:0000105">
    <property type="term" value="P:L-histidine biosynthetic process"/>
    <property type="evidence" value="ECO:0007669"/>
    <property type="project" value="InterPro"/>
</dbReference>
<dbReference type="InterPro" id="IPR050106">
    <property type="entry name" value="HistidinolP_aminotransfase"/>
</dbReference>
<dbReference type="InterPro" id="IPR015422">
    <property type="entry name" value="PyrdxlP-dep_Trfase_small"/>
</dbReference>
<dbReference type="InterPro" id="IPR015424">
    <property type="entry name" value="PyrdxlP-dep_Trfase"/>
</dbReference>
<feature type="domain" description="Aminotransferase class I/classII large" evidence="7">
    <location>
        <begin position="25"/>
        <end position="351"/>
    </location>
</feature>
<dbReference type="Gene3D" id="3.90.1150.10">
    <property type="entry name" value="Aspartate Aminotransferase, domain 1"/>
    <property type="match status" value="1"/>
</dbReference>
<dbReference type="HAMAP" id="MF_01513">
    <property type="entry name" value="Phe_aminotrans_2"/>
    <property type="match status" value="1"/>
</dbReference>
<evidence type="ECO:0000256" key="4">
    <source>
        <dbReference type="ARBA" id="ARBA00022679"/>
    </source>
</evidence>
<evidence type="ECO:0000256" key="3">
    <source>
        <dbReference type="ARBA" id="ARBA00022576"/>
    </source>
</evidence>
<dbReference type="AlphaFoldDB" id="A0A4U6Q8W6"/>
<evidence type="ECO:0000313" key="8">
    <source>
        <dbReference type="EMBL" id="TKV56308.1"/>
    </source>
</evidence>
<evidence type="ECO:0000259" key="7">
    <source>
        <dbReference type="Pfam" id="PF00155"/>
    </source>
</evidence>
<evidence type="ECO:0000256" key="6">
    <source>
        <dbReference type="HAMAP-Rule" id="MF_01513"/>
    </source>
</evidence>